<feature type="compositionally biased region" description="Acidic residues" evidence="1">
    <location>
        <begin position="162"/>
        <end position="179"/>
    </location>
</feature>
<proteinExistence type="predicted"/>
<evidence type="ECO:0008006" key="5">
    <source>
        <dbReference type="Google" id="ProtNLM"/>
    </source>
</evidence>
<reference evidence="3" key="2">
    <citation type="submission" date="2021-03" db="UniProtKB">
        <authorList>
            <consortium name="EnsemblPlants"/>
        </authorList>
    </citation>
    <scope>IDENTIFICATION</scope>
</reference>
<dbReference type="Gramene" id="evm.model.01.1641.1.5bd9b135">
    <property type="protein sequence ID" value="cds.evm.model.01.1641.1.5bd9b135"/>
    <property type="gene ID" value="evm.TU.01.1641"/>
</dbReference>
<dbReference type="GO" id="GO:0009642">
    <property type="term" value="P:response to light intensity"/>
    <property type="evidence" value="ECO:0007669"/>
    <property type="project" value="EnsemblPlants"/>
</dbReference>
<protein>
    <recommendedName>
        <fullName evidence="5">Protein PAM68, chloroplastic</fullName>
    </recommendedName>
</protein>
<dbReference type="PANTHER" id="PTHR34575:SF1">
    <property type="entry name" value="PROTEIN PAM68, CHLOROPLASTIC"/>
    <property type="match status" value="1"/>
</dbReference>
<dbReference type="GO" id="GO:0009533">
    <property type="term" value="C:chloroplast stromal thylakoid"/>
    <property type="evidence" value="ECO:0007669"/>
    <property type="project" value="EnsemblPlants"/>
</dbReference>
<feature type="transmembrane region" description="Helical" evidence="2">
    <location>
        <begin position="194"/>
        <end position="214"/>
    </location>
</feature>
<keyword evidence="2" id="KW-1133">Transmembrane helix</keyword>
<accession>A0A803NHY7</accession>
<dbReference type="EMBL" id="UZAU01000041">
    <property type="status" value="NOT_ANNOTATED_CDS"/>
    <property type="molecule type" value="Genomic_DNA"/>
</dbReference>
<evidence type="ECO:0000313" key="4">
    <source>
        <dbReference type="Proteomes" id="UP000596661"/>
    </source>
</evidence>
<evidence type="ECO:0000256" key="1">
    <source>
        <dbReference type="SAM" id="MobiDB-lite"/>
    </source>
</evidence>
<dbReference type="AlphaFoldDB" id="A0A803NHY7"/>
<organism evidence="3 4">
    <name type="scientific">Cannabis sativa</name>
    <name type="common">Hemp</name>
    <name type="synonym">Marijuana</name>
    <dbReference type="NCBI Taxonomy" id="3483"/>
    <lineage>
        <taxon>Eukaryota</taxon>
        <taxon>Viridiplantae</taxon>
        <taxon>Streptophyta</taxon>
        <taxon>Embryophyta</taxon>
        <taxon>Tracheophyta</taxon>
        <taxon>Spermatophyta</taxon>
        <taxon>Magnoliopsida</taxon>
        <taxon>eudicotyledons</taxon>
        <taxon>Gunneridae</taxon>
        <taxon>Pentapetalae</taxon>
        <taxon>rosids</taxon>
        <taxon>fabids</taxon>
        <taxon>Rosales</taxon>
        <taxon>Cannabaceae</taxon>
        <taxon>Cannabis</taxon>
    </lineage>
</organism>
<feature type="transmembrane region" description="Helical" evidence="2">
    <location>
        <begin position="226"/>
        <end position="248"/>
    </location>
</feature>
<dbReference type="GO" id="GO:0010207">
    <property type="term" value="P:photosystem II assembly"/>
    <property type="evidence" value="ECO:0007669"/>
    <property type="project" value="EnsemblPlants"/>
</dbReference>
<evidence type="ECO:0000313" key="3">
    <source>
        <dbReference type="EnsemblPlants" id="cds.evm.model.01.1641.1.5bd9b135"/>
    </source>
</evidence>
<dbReference type="InterPro" id="IPR021855">
    <property type="entry name" value="PAM68-like"/>
</dbReference>
<dbReference type="PANTHER" id="PTHR34575">
    <property type="entry name" value="PROTEIN PAM68, CHLOROPLASTIC"/>
    <property type="match status" value="1"/>
</dbReference>
<dbReference type="Proteomes" id="UP000596661">
    <property type="component" value="Chromosome 1"/>
</dbReference>
<dbReference type="GO" id="GO:0009543">
    <property type="term" value="C:chloroplast thylakoid lumen"/>
    <property type="evidence" value="ECO:0007669"/>
    <property type="project" value="EnsemblPlants"/>
</dbReference>
<reference evidence="3" key="1">
    <citation type="submission" date="2018-11" db="EMBL/GenBank/DDBJ databases">
        <authorList>
            <person name="Grassa J C."/>
        </authorList>
    </citation>
    <scope>NUCLEOTIDE SEQUENCE [LARGE SCALE GENOMIC DNA]</scope>
</reference>
<keyword evidence="2" id="KW-0812">Transmembrane</keyword>
<dbReference type="Pfam" id="PF11947">
    <property type="entry name" value="DUF3464"/>
    <property type="match status" value="1"/>
</dbReference>
<keyword evidence="2" id="KW-0472">Membrane</keyword>
<dbReference type="EnsemblPlants" id="evm.model.01.1641.1.5bd9b135">
    <property type="protein sequence ID" value="cds.evm.model.01.1641.1.5bd9b135"/>
    <property type="gene ID" value="evm.TU.01.1641"/>
</dbReference>
<evidence type="ECO:0000256" key="2">
    <source>
        <dbReference type="SAM" id="Phobius"/>
    </source>
</evidence>
<sequence>MAATAVTFSWLSPVPNFNPTSYHKVHFYSFMYIEMFDDELCCDEHSFWVLEETLWVHEYNILVLVFTEIKSDKCICPKKKKKSDKCNIFAQIAFKIWSPPTTNCLIKCLKANQYPISTTNTCNCKNQTRLSHFTPLYATLKSPKGFGPPKKSKKTKKTTSKDDDDDEDDKRDEEEEDEEGVIPEIVTNRMISRMGFTVGAPLFVGLLFFPFFYYLKVGLKIDVPTWVPFIVSFIFFGTALLGVSYGIVSSSWDPLREGSFLGWNEAKKNWPVFWQSFRGGSKRK</sequence>
<feature type="region of interest" description="Disordered" evidence="1">
    <location>
        <begin position="140"/>
        <end position="179"/>
    </location>
</feature>
<name>A0A803NHY7_CANSA</name>
<keyword evidence="4" id="KW-1185">Reference proteome</keyword>
<gene>
    <name evidence="3" type="primary">LOC115710932</name>
</gene>